<name>A0ABM8GCA1_9MICO</name>
<organism evidence="5 6">
    <name type="scientific">Naasia aerilata</name>
    <dbReference type="NCBI Taxonomy" id="1162966"/>
    <lineage>
        <taxon>Bacteria</taxon>
        <taxon>Bacillati</taxon>
        <taxon>Actinomycetota</taxon>
        <taxon>Actinomycetes</taxon>
        <taxon>Micrococcales</taxon>
        <taxon>Microbacteriaceae</taxon>
        <taxon>Naasia</taxon>
    </lineage>
</organism>
<dbReference type="PROSITE" id="PS51733">
    <property type="entry name" value="BPL_LPL_CATALYTIC"/>
    <property type="match status" value="1"/>
</dbReference>
<proteinExistence type="predicted"/>
<dbReference type="RefSeq" id="WP_286279105.1">
    <property type="nucleotide sequence ID" value="NZ_AP027731.1"/>
</dbReference>
<dbReference type="Gene3D" id="3.30.930.10">
    <property type="entry name" value="Bira Bifunctional Protein, Domain 2"/>
    <property type="match status" value="1"/>
</dbReference>
<keyword evidence="2" id="KW-0092">Biotin</keyword>
<evidence type="ECO:0000313" key="6">
    <source>
        <dbReference type="Proteomes" id="UP001321498"/>
    </source>
</evidence>
<protein>
    <recommendedName>
        <fullName evidence="3">biotin--[biotin carboxyl-carrier protein] ligase</fullName>
        <ecNumber evidence="3">6.3.4.15</ecNumber>
    </recommendedName>
</protein>
<accession>A0ABM8GCA1</accession>
<evidence type="ECO:0000313" key="5">
    <source>
        <dbReference type="EMBL" id="BDZ45878.1"/>
    </source>
</evidence>
<evidence type="ECO:0000259" key="4">
    <source>
        <dbReference type="PROSITE" id="PS51733"/>
    </source>
</evidence>
<dbReference type="Gene3D" id="2.30.30.100">
    <property type="match status" value="1"/>
</dbReference>
<dbReference type="PANTHER" id="PTHR12835">
    <property type="entry name" value="BIOTIN PROTEIN LIGASE"/>
    <property type="match status" value="1"/>
</dbReference>
<dbReference type="EC" id="6.3.4.15" evidence="3"/>
<dbReference type="GO" id="GO:0016874">
    <property type="term" value="F:ligase activity"/>
    <property type="evidence" value="ECO:0007669"/>
    <property type="project" value="UniProtKB-KW"/>
</dbReference>
<gene>
    <name evidence="5" type="ORF">GCM10025866_17870</name>
</gene>
<evidence type="ECO:0000256" key="2">
    <source>
        <dbReference type="ARBA" id="ARBA00023267"/>
    </source>
</evidence>
<dbReference type="InterPro" id="IPR004143">
    <property type="entry name" value="BPL_LPL_catalytic"/>
</dbReference>
<sequence length="260" mass="26218">MDLERTAELAARIAVLPSAGSTNDELVARAGGADPWPHLSVVATDDQTAGRGRRGRVWSAPAGTSLAASVLLRPTLPADALGWVPLLTGLAVTRTLRRLGAEASLKWPNDVLIGERKVCGILAELLPGGGGVVVGVGINLTLTADELPVPTATSLALEGVSADADTVLAGVLGDLTGLLDALVAADGDPDRSGLRAAVMAACSTLGRAVTVELPSGELLRGTAAGLGADGRLEVRPDAASPGLDPKIVSVSAGDVTHLRY</sequence>
<feature type="domain" description="BPL/LPL catalytic" evidence="4">
    <location>
        <begin position="1"/>
        <end position="183"/>
    </location>
</feature>
<dbReference type="Proteomes" id="UP001321498">
    <property type="component" value="Chromosome"/>
</dbReference>
<dbReference type="Pfam" id="PF03099">
    <property type="entry name" value="BPL_LplA_LipB"/>
    <property type="match status" value="1"/>
</dbReference>
<dbReference type="InterPro" id="IPR045864">
    <property type="entry name" value="aa-tRNA-synth_II/BPL/LPL"/>
</dbReference>
<dbReference type="InterPro" id="IPR004408">
    <property type="entry name" value="Biotin_CoA_COase_ligase"/>
</dbReference>
<dbReference type="Pfam" id="PF02237">
    <property type="entry name" value="BPL_C"/>
    <property type="match status" value="1"/>
</dbReference>
<dbReference type="NCBIfam" id="TIGR00121">
    <property type="entry name" value="birA_ligase"/>
    <property type="match status" value="1"/>
</dbReference>
<dbReference type="PANTHER" id="PTHR12835:SF5">
    <property type="entry name" value="BIOTIN--PROTEIN LIGASE"/>
    <property type="match status" value="1"/>
</dbReference>
<reference evidence="6" key="1">
    <citation type="journal article" date="2019" name="Int. J. Syst. Evol. Microbiol.">
        <title>The Global Catalogue of Microorganisms (GCM) 10K type strain sequencing project: providing services to taxonomists for standard genome sequencing and annotation.</title>
        <authorList>
            <consortium name="The Broad Institute Genomics Platform"/>
            <consortium name="The Broad Institute Genome Sequencing Center for Infectious Disease"/>
            <person name="Wu L."/>
            <person name="Ma J."/>
        </authorList>
    </citation>
    <scope>NUCLEOTIDE SEQUENCE [LARGE SCALE GENOMIC DNA]</scope>
    <source>
        <strain evidence="6">NBRC 108725</strain>
    </source>
</reference>
<dbReference type="SUPFAM" id="SSF55681">
    <property type="entry name" value="Class II aaRS and biotin synthetases"/>
    <property type="match status" value="1"/>
</dbReference>
<evidence type="ECO:0000256" key="1">
    <source>
        <dbReference type="ARBA" id="ARBA00022598"/>
    </source>
</evidence>
<dbReference type="CDD" id="cd16442">
    <property type="entry name" value="BPL"/>
    <property type="match status" value="1"/>
</dbReference>
<keyword evidence="1 5" id="KW-0436">Ligase</keyword>
<evidence type="ECO:0000256" key="3">
    <source>
        <dbReference type="ARBA" id="ARBA00024227"/>
    </source>
</evidence>
<dbReference type="EMBL" id="AP027731">
    <property type="protein sequence ID" value="BDZ45878.1"/>
    <property type="molecule type" value="Genomic_DNA"/>
</dbReference>
<dbReference type="InterPro" id="IPR003142">
    <property type="entry name" value="BPL_C"/>
</dbReference>
<keyword evidence="6" id="KW-1185">Reference proteome</keyword>